<proteinExistence type="predicted"/>
<gene>
    <name evidence="3" type="ORF">NCTC11155_00679</name>
</gene>
<dbReference type="Proteomes" id="UP000254424">
    <property type="component" value="Unassembled WGS sequence"/>
</dbReference>
<dbReference type="STRING" id="483216.BACEGG_01538"/>
<protein>
    <recommendedName>
        <fullName evidence="2">Ig-like domain-containing protein</fullName>
    </recommendedName>
</protein>
<dbReference type="AlphaFoldDB" id="A0A380YKS1"/>
<dbReference type="PROSITE" id="PS51257">
    <property type="entry name" value="PROKAR_LIPOPROTEIN"/>
    <property type="match status" value="1"/>
</dbReference>
<evidence type="ECO:0000259" key="2">
    <source>
        <dbReference type="Pfam" id="PF07523"/>
    </source>
</evidence>
<dbReference type="Gene3D" id="2.60.40.3630">
    <property type="match status" value="1"/>
</dbReference>
<dbReference type="RefSeq" id="WP_004289833.1">
    <property type="nucleotide sequence ID" value="NZ_CABKNQ010000019.1"/>
</dbReference>
<feature type="chain" id="PRO_5017078061" description="Ig-like domain-containing protein" evidence="1">
    <location>
        <begin position="23"/>
        <end position="599"/>
    </location>
</feature>
<dbReference type="GeneID" id="93070618"/>
<evidence type="ECO:0000313" key="4">
    <source>
        <dbReference type="Proteomes" id="UP000254424"/>
    </source>
</evidence>
<feature type="domain" description="Ig-like" evidence="2">
    <location>
        <begin position="375"/>
        <end position="429"/>
    </location>
</feature>
<keyword evidence="1" id="KW-0732">Signal</keyword>
<dbReference type="EMBL" id="UFSX01000001">
    <property type="protein sequence ID" value="SUV28726.1"/>
    <property type="molecule type" value="Genomic_DNA"/>
</dbReference>
<evidence type="ECO:0000313" key="3">
    <source>
        <dbReference type="EMBL" id="SUV28726.1"/>
    </source>
</evidence>
<reference evidence="3 4" key="1">
    <citation type="submission" date="2018-06" db="EMBL/GenBank/DDBJ databases">
        <authorList>
            <consortium name="Pathogen Informatics"/>
            <person name="Doyle S."/>
        </authorList>
    </citation>
    <scope>NUCLEOTIDE SEQUENCE [LARGE SCALE GENOMIC DNA]</scope>
    <source>
        <strain evidence="3 4">NCTC11155</strain>
    </source>
</reference>
<sequence>MKHFYKITFFCCAAALWMLALASCEGGELYDVNAPEWISDKIQEIEDSKKEPEDEVLEGMQEDVYTIGNTDFTSGFWAAFSKYYVIPDGEKWNAVFNLNINPADNTYYKNFALIITNDVERGGEGYLEYGAIRFDVTGNPETYNSQWGDHIDFQYISGTLLLNPVDNKDENVQKLGGKVTLTVDRTSENAFTVKMTNGVATKTYAQPNKEPNLNADASNTNIRCFLVPEGSYIDFLQTNIVPVGGLTSAADKNPVSMVLQNVPAQISLGTSLEEAMTNISAIVTFEEGVTKTVTASELHISAIPDMEQPGMKSLVAIYNKTFKGENSEQPIMANATFEVVEKIVSIEVTTQPSHMQYYYYTSAATETLADRTMAFDPTGMVVTATYANGSSKVIDNAKLSFSALPAKTGSQTVTITAEKGVTATIGITVSKSTVSTVSNSTNIVGANDNSTAFFGAFSDDFNVPVGQTKSITFTNYSNLSHNWNNFIVVLRETDTTKEYAVVRADNYGWDGVADDGNGYDACVHNGTQGDWLTWLAGMNGAKVTVYVTNCGNGTADVQAVMEGTTNATSTQYYLGINKVNSNDLNFALTVDGCHLVFNN</sequence>
<dbReference type="Pfam" id="PF07523">
    <property type="entry name" value="Big_3"/>
    <property type="match status" value="1"/>
</dbReference>
<accession>A0A380YKS1</accession>
<dbReference type="OrthoDB" id="975413at2"/>
<feature type="signal peptide" evidence="1">
    <location>
        <begin position="1"/>
        <end position="22"/>
    </location>
</feature>
<dbReference type="InterPro" id="IPR022038">
    <property type="entry name" value="Ig-like_bact"/>
</dbReference>
<name>A0A380YKS1_9BACE</name>
<organism evidence="3 4">
    <name type="scientific">Bacteroides eggerthii</name>
    <dbReference type="NCBI Taxonomy" id="28111"/>
    <lineage>
        <taxon>Bacteria</taxon>
        <taxon>Pseudomonadati</taxon>
        <taxon>Bacteroidota</taxon>
        <taxon>Bacteroidia</taxon>
        <taxon>Bacteroidales</taxon>
        <taxon>Bacteroidaceae</taxon>
        <taxon>Bacteroides</taxon>
    </lineage>
</organism>
<evidence type="ECO:0000256" key="1">
    <source>
        <dbReference type="SAM" id="SignalP"/>
    </source>
</evidence>